<sequence>MTDLLTRTMGSVPLILISSPDLIFFEVVQLQPLFSSFSNLLVTCQENFSNKDFRIVQNYQHPLTNHQTLQLLCIDGSKFDNRDNPATDIYLQLVKKHHCPKSTEGTPRTLTELKIYFSLLDWEKHPILIFYEETKAQGFSQTFLDFLTRFDATICVIADSPHPTIPTFSPQDPHLIQTIMNWLQRTILET</sequence>
<comment type="caution">
    <text evidence="2">The sequence shown here is derived from an EMBL/GenBank/DDBJ whole genome shotgun (WGS) entry which is preliminary data.</text>
</comment>
<feature type="domain" description="NACHT C-terminal Alpha/Beta" evidence="1">
    <location>
        <begin position="57"/>
        <end position="185"/>
    </location>
</feature>
<dbReference type="InterPro" id="IPR054611">
    <property type="entry name" value="NCAB"/>
</dbReference>
<evidence type="ECO:0000259" key="1">
    <source>
        <dbReference type="Pfam" id="PF22724"/>
    </source>
</evidence>
<accession>A0ABV4XXJ2</accession>
<organism evidence="2 3">
    <name type="scientific">Floridaenema flaviceps BLCC-F50</name>
    <dbReference type="NCBI Taxonomy" id="3153642"/>
    <lineage>
        <taxon>Bacteria</taxon>
        <taxon>Bacillati</taxon>
        <taxon>Cyanobacteriota</taxon>
        <taxon>Cyanophyceae</taxon>
        <taxon>Oscillatoriophycideae</taxon>
        <taxon>Aerosakkonematales</taxon>
        <taxon>Aerosakkonemataceae</taxon>
        <taxon>Floridanema</taxon>
        <taxon>Floridanema flaviceps</taxon>
    </lineage>
</organism>
<keyword evidence="3" id="KW-1185">Reference proteome</keyword>
<evidence type="ECO:0000313" key="2">
    <source>
        <dbReference type="EMBL" id="MFB2896423.1"/>
    </source>
</evidence>
<dbReference type="Proteomes" id="UP001576784">
    <property type="component" value="Unassembled WGS sequence"/>
</dbReference>
<dbReference type="Pfam" id="PF22724">
    <property type="entry name" value="NCAB1"/>
    <property type="match status" value="1"/>
</dbReference>
<dbReference type="EMBL" id="JBHFNR010000199">
    <property type="protein sequence ID" value="MFB2896423.1"/>
    <property type="molecule type" value="Genomic_DNA"/>
</dbReference>
<gene>
    <name evidence="2" type="ORF">ACE1CI_26225</name>
</gene>
<dbReference type="RefSeq" id="WP_413266052.1">
    <property type="nucleotide sequence ID" value="NZ_JBHFNR010000199.1"/>
</dbReference>
<name>A0ABV4XXJ2_9CYAN</name>
<evidence type="ECO:0000313" key="3">
    <source>
        <dbReference type="Proteomes" id="UP001576784"/>
    </source>
</evidence>
<reference evidence="2 3" key="1">
    <citation type="submission" date="2024-09" db="EMBL/GenBank/DDBJ databases">
        <title>Floridaenema gen nov. (Aerosakkonemataceae, Aerosakkonematales ord. nov., Cyanobacteria) from benthic tropical and subtropical fresh waters, with the description of four new species.</title>
        <authorList>
            <person name="Moretto J.A."/>
            <person name="Berthold D.E."/>
            <person name="Lefler F.W."/>
            <person name="Huang I.-S."/>
            <person name="Laughinghouse H. IV."/>
        </authorList>
    </citation>
    <scope>NUCLEOTIDE SEQUENCE [LARGE SCALE GENOMIC DNA]</scope>
    <source>
        <strain evidence="2 3">BLCC-F50</strain>
    </source>
</reference>
<protein>
    <recommendedName>
        <fullName evidence="1">NACHT C-terminal Alpha/Beta domain-containing protein</fullName>
    </recommendedName>
</protein>
<proteinExistence type="predicted"/>